<evidence type="ECO:0000313" key="3">
    <source>
        <dbReference type="Proteomes" id="UP000014174"/>
    </source>
</evidence>
<evidence type="ECO:0000259" key="1">
    <source>
        <dbReference type="Pfam" id="PF00326"/>
    </source>
</evidence>
<feature type="domain" description="Peptidase S9 prolyl oligopeptidase catalytic" evidence="1">
    <location>
        <begin position="27"/>
        <end position="100"/>
    </location>
</feature>
<proteinExistence type="predicted"/>
<protein>
    <recommendedName>
        <fullName evidence="1">Peptidase S9 prolyl oligopeptidase catalytic domain-containing protein</fullName>
    </recommendedName>
</protein>
<gene>
    <name evidence="2" type="ORF">ADIARSV_0185</name>
</gene>
<dbReference type="SUPFAM" id="SSF53474">
    <property type="entry name" value="alpha/beta-Hydrolases"/>
    <property type="match status" value="1"/>
</dbReference>
<dbReference type="AlphaFoldDB" id="R9H5W2"/>
<dbReference type="InterPro" id="IPR001375">
    <property type="entry name" value="Peptidase_S9_cat"/>
</dbReference>
<evidence type="ECO:0000313" key="2">
    <source>
        <dbReference type="EMBL" id="EOR96554.1"/>
    </source>
</evidence>
<name>R9H5W2_9SPHI</name>
<comment type="caution">
    <text evidence="2">The sequence shown here is derived from an EMBL/GenBank/DDBJ whole genome shotgun (WGS) entry which is preliminary data.</text>
</comment>
<dbReference type="EMBL" id="AQPN01000008">
    <property type="protein sequence ID" value="EOR96554.1"/>
    <property type="molecule type" value="Genomic_DNA"/>
</dbReference>
<dbReference type="GO" id="GO:0006508">
    <property type="term" value="P:proteolysis"/>
    <property type="evidence" value="ECO:0007669"/>
    <property type="project" value="InterPro"/>
</dbReference>
<dbReference type="GO" id="GO:0008236">
    <property type="term" value="F:serine-type peptidase activity"/>
    <property type="evidence" value="ECO:0007669"/>
    <property type="project" value="InterPro"/>
</dbReference>
<reference evidence="2 3" key="1">
    <citation type="journal article" date="2013" name="Genome Announc.">
        <title>Draft Genome Sequence of Arcticibacter svalbardensis Strain MN12-7T, a Member of the Family Sphingobacteriaceae Isolated from an Arctic Soil Sample.</title>
        <authorList>
            <person name="Shivaji S."/>
            <person name="Ara S."/>
            <person name="Prasad S."/>
            <person name="Manasa B.P."/>
            <person name="Begum Z."/>
            <person name="Singh A."/>
            <person name="Kumar Pinnaka A."/>
        </authorList>
    </citation>
    <scope>NUCLEOTIDE SEQUENCE [LARGE SCALE GENOMIC DNA]</scope>
    <source>
        <strain evidence="2 3">MN12-7</strain>
    </source>
</reference>
<dbReference type="Proteomes" id="UP000014174">
    <property type="component" value="Unassembled WGS sequence"/>
</dbReference>
<dbReference type="STRING" id="1150600.ADIARSV_0185"/>
<keyword evidence="3" id="KW-1185">Reference proteome</keyword>
<sequence length="104" mass="11135">MWANQNPIEFMVGAPISSPLPLAFAMASPAARITNVPTLLIHGTVDPIVPYESSVFLAVALSNQNFPVNFLHVYGAGHDLGLANPATSAMILKEVLSWITIYSN</sequence>
<accession>R9H5W2</accession>
<dbReference type="Pfam" id="PF00326">
    <property type="entry name" value="Peptidase_S9"/>
    <property type="match status" value="1"/>
</dbReference>
<organism evidence="2 3">
    <name type="scientific">Arcticibacter svalbardensis MN12-7</name>
    <dbReference type="NCBI Taxonomy" id="1150600"/>
    <lineage>
        <taxon>Bacteria</taxon>
        <taxon>Pseudomonadati</taxon>
        <taxon>Bacteroidota</taxon>
        <taxon>Sphingobacteriia</taxon>
        <taxon>Sphingobacteriales</taxon>
        <taxon>Sphingobacteriaceae</taxon>
        <taxon>Arcticibacter</taxon>
    </lineage>
</organism>
<dbReference type="InterPro" id="IPR029058">
    <property type="entry name" value="AB_hydrolase_fold"/>
</dbReference>
<dbReference type="Gene3D" id="3.40.50.1820">
    <property type="entry name" value="alpha/beta hydrolase"/>
    <property type="match status" value="1"/>
</dbReference>